<evidence type="ECO:0000313" key="3">
    <source>
        <dbReference type="Proteomes" id="UP001469553"/>
    </source>
</evidence>
<reference evidence="2 3" key="1">
    <citation type="submission" date="2021-06" db="EMBL/GenBank/DDBJ databases">
        <authorList>
            <person name="Palmer J.M."/>
        </authorList>
    </citation>
    <scope>NUCLEOTIDE SEQUENCE [LARGE SCALE GENOMIC DNA]</scope>
    <source>
        <strain evidence="2 3">AS_MEX2019</strain>
        <tissue evidence="2">Muscle</tissue>
    </source>
</reference>
<gene>
    <name evidence="2" type="ORF">AMECASPLE_019864</name>
</gene>
<dbReference type="Proteomes" id="UP001469553">
    <property type="component" value="Unassembled WGS sequence"/>
</dbReference>
<dbReference type="EMBL" id="JAHRIP010029843">
    <property type="protein sequence ID" value="MEQ2292124.1"/>
    <property type="molecule type" value="Genomic_DNA"/>
</dbReference>
<comment type="caution">
    <text evidence="2">The sequence shown here is derived from an EMBL/GenBank/DDBJ whole genome shotgun (WGS) entry which is preliminary data.</text>
</comment>
<evidence type="ECO:0000256" key="1">
    <source>
        <dbReference type="SAM" id="MobiDB-lite"/>
    </source>
</evidence>
<proteinExistence type="predicted"/>
<keyword evidence="3" id="KW-1185">Reference proteome</keyword>
<sequence>MMNQADRMLIGRPGDARTSSESQMERHTRQLKPFKLVGEYKALTSKNPWIHSDYDLTAEYPTIRSNYKDKY</sequence>
<feature type="region of interest" description="Disordered" evidence="1">
    <location>
        <begin position="1"/>
        <end position="30"/>
    </location>
</feature>
<organism evidence="2 3">
    <name type="scientific">Ameca splendens</name>
    <dbReference type="NCBI Taxonomy" id="208324"/>
    <lineage>
        <taxon>Eukaryota</taxon>
        <taxon>Metazoa</taxon>
        <taxon>Chordata</taxon>
        <taxon>Craniata</taxon>
        <taxon>Vertebrata</taxon>
        <taxon>Euteleostomi</taxon>
        <taxon>Actinopterygii</taxon>
        <taxon>Neopterygii</taxon>
        <taxon>Teleostei</taxon>
        <taxon>Neoteleostei</taxon>
        <taxon>Acanthomorphata</taxon>
        <taxon>Ovalentaria</taxon>
        <taxon>Atherinomorphae</taxon>
        <taxon>Cyprinodontiformes</taxon>
        <taxon>Goodeidae</taxon>
        <taxon>Ameca</taxon>
    </lineage>
</organism>
<accession>A0ABV0YE80</accession>
<protein>
    <submittedName>
        <fullName evidence="2">Uncharacterized protein</fullName>
    </submittedName>
</protein>
<name>A0ABV0YE80_9TELE</name>
<evidence type="ECO:0000313" key="2">
    <source>
        <dbReference type="EMBL" id="MEQ2292124.1"/>
    </source>
</evidence>